<dbReference type="PANTHER" id="PTHR30055:SF234">
    <property type="entry name" value="HTH-TYPE TRANSCRIPTIONAL REGULATOR BETI"/>
    <property type="match status" value="1"/>
</dbReference>
<keyword evidence="3" id="KW-0804">Transcription</keyword>
<sequence length="205" mass="22444">METKRKKPSQARSRQTIDTIIEASAQLLAGETGMPFTTNHLAERAGYSVGTIYQYFENREAIVLTLIERERERVETLVAATLAATQGKDPHTRTRALVRCLHEAFARYRAVDPKLVRALVVYSLDHGLPDPPAHFANAILAVWSDHPSATAPLDPAEAYVIGRSVVEVLRRAVLQGSPLLGTRALEDAIVRLVTGFFAAGPHPNG</sequence>
<keyword evidence="7" id="KW-1185">Reference proteome</keyword>
<dbReference type="Pfam" id="PF00440">
    <property type="entry name" value="TetR_N"/>
    <property type="match status" value="1"/>
</dbReference>
<evidence type="ECO:0000256" key="3">
    <source>
        <dbReference type="ARBA" id="ARBA00023163"/>
    </source>
</evidence>
<dbReference type="InterPro" id="IPR009057">
    <property type="entry name" value="Homeodomain-like_sf"/>
</dbReference>
<gene>
    <name evidence="6" type="ORF">MTR62_17510</name>
</gene>
<keyword evidence="1" id="KW-0805">Transcription regulation</keyword>
<reference evidence="6" key="1">
    <citation type="submission" date="2022-03" db="EMBL/GenBank/DDBJ databases">
        <title>Identification of a novel bacterium isolated from mangrove sediments.</title>
        <authorList>
            <person name="Pan X."/>
        </authorList>
    </citation>
    <scope>NUCLEOTIDE SEQUENCE</scope>
    <source>
        <strain evidence="6">B1949</strain>
    </source>
</reference>
<feature type="DNA-binding region" description="H-T-H motif" evidence="4">
    <location>
        <begin position="37"/>
        <end position="56"/>
    </location>
</feature>
<dbReference type="RefSeq" id="WP_244023344.1">
    <property type="nucleotide sequence ID" value="NZ_JALHLF010000105.1"/>
</dbReference>
<keyword evidence="2 4" id="KW-0238">DNA-binding</keyword>
<dbReference type="PRINTS" id="PR00455">
    <property type="entry name" value="HTHTETR"/>
</dbReference>
<comment type="caution">
    <text evidence="6">The sequence shown here is derived from an EMBL/GenBank/DDBJ whole genome shotgun (WGS) entry which is preliminary data.</text>
</comment>
<dbReference type="InterPro" id="IPR001647">
    <property type="entry name" value="HTH_TetR"/>
</dbReference>
<name>A0ABT0BHG4_9SPHN</name>
<dbReference type="Proteomes" id="UP001162881">
    <property type="component" value="Unassembled WGS sequence"/>
</dbReference>
<accession>A0ABT0BHG4</accession>
<dbReference type="EMBL" id="JALHLF010000105">
    <property type="protein sequence ID" value="MCJ2184474.1"/>
    <property type="molecule type" value="Genomic_DNA"/>
</dbReference>
<dbReference type="Gene3D" id="1.10.357.10">
    <property type="entry name" value="Tetracycline Repressor, domain 2"/>
    <property type="match status" value="1"/>
</dbReference>
<feature type="domain" description="HTH tetR-type" evidence="5">
    <location>
        <begin position="14"/>
        <end position="74"/>
    </location>
</feature>
<protein>
    <submittedName>
        <fullName evidence="6">TetR/AcrR family transcriptional regulator</fullName>
    </submittedName>
</protein>
<evidence type="ECO:0000313" key="6">
    <source>
        <dbReference type="EMBL" id="MCJ2184474.1"/>
    </source>
</evidence>
<dbReference type="PANTHER" id="PTHR30055">
    <property type="entry name" value="HTH-TYPE TRANSCRIPTIONAL REGULATOR RUTR"/>
    <property type="match status" value="1"/>
</dbReference>
<dbReference type="SUPFAM" id="SSF46689">
    <property type="entry name" value="Homeodomain-like"/>
    <property type="match status" value="1"/>
</dbReference>
<evidence type="ECO:0000256" key="2">
    <source>
        <dbReference type="ARBA" id="ARBA00023125"/>
    </source>
</evidence>
<evidence type="ECO:0000313" key="7">
    <source>
        <dbReference type="Proteomes" id="UP001162881"/>
    </source>
</evidence>
<dbReference type="InterPro" id="IPR050109">
    <property type="entry name" value="HTH-type_TetR-like_transc_reg"/>
</dbReference>
<proteinExistence type="predicted"/>
<dbReference type="PROSITE" id="PS50977">
    <property type="entry name" value="HTH_TETR_2"/>
    <property type="match status" value="1"/>
</dbReference>
<evidence type="ECO:0000259" key="5">
    <source>
        <dbReference type="PROSITE" id="PS50977"/>
    </source>
</evidence>
<organism evidence="6 7">
    <name type="scientific">Novosphingobium organovorum</name>
    <dbReference type="NCBI Taxonomy" id="2930092"/>
    <lineage>
        <taxon>Bacteria</taxon>
        <taxon>Pseudomonadati</taxon>
        <taxon>Pseudomonadota</taxon>
        <taxon>Alphaproteobacteria</taxon>
        <taxon>Sphingomonadales</taxon>
        <taxon>Sphingomonadaceae</taxon>
        <taxon>Novosphingobium</taxon>
    </lineage>
</organism>
<evidence type="ECO:0000256" key="4">
    <source>
        <dbReference type="PROSITE-ProRule" id="PRU00335"/>
    </source>
</evidence>
<evidence type="ECO:0000256" key="1">
    <source>
        <dbReference type="ARBA" id="ARBA00023015"/>
    </source>
</evidence>